<keyword evidence="1" id="KW-0175">Coiled coil</keyword>
<feature type="region of interest" description="Disordered" evidence="2">
    <location>
        <begin position="65"/>
        <end position="104"/>
    </location>
</feature>
<gene>
    <name evidence="3" type="ORF">HPULCUR_008296</name>
</gene>
<feature type="region of interest" description="Disordered" evidence="2">
    <location>
        <begin position="1"/>
        <end position="23"/>
    </location>
</feature>
<reference evidence="3 4" key="1">
    <citation type="submission" date="2024-04" db="EMBL/GenBank/DDBJ databases">
        <title>genome sequences of Mucor flavus KT1a and Helicostylum pulchrum KT1b strains isolation_sourced from the surface of a dry-aged beef.</title>
        <authorList>
            <person name="Toyotome T."/>
            <person name="Hosono M."/>
            <person name="Torimaru M."/>
            <person name="Fukuda K."/>
            <person name="Mikami N."/>
        </authorList>
    </citation>
    <scope>NUCLEOTIDE SEQUENCE [LARGE SCALE GENOMIC DNA]</scope>
    <source>
        <strain evidence="3 4">KT1b</strain>
    </source>
</reference>
<name>A0ABP9Y778_9FUNG</name>
<keyword evidence="4" id="KW-1185">Reference proteome</keyword>
<dbReference type="EMBL" id="BAABUJ010000025">
    <property type="protein sequence ID" value="GAA5802821.1"/>
    <property type="molecule type" value="Genomic_DNA"/>
</dbReference>
<organism evidence="3 4">
    <name type="scientific">Helicostylum pulchrum</name>
    <dbReference type="NCBI Taxonomy" id="562976"/>
    <lineage>
        <taxon>Eukaryota</taxon>
        <taxon>Fungi</taxon>
        <taxon>Fungi incertae sedis</taxon>
        <taxon>Mucoromycota</taxon>
        <taxon>Mucoromycotina</taxon>
        <taxon>Mucoromycetes</taxon>
        <taxon>Mucorales</taxon>
        <taxon>Mucorineae</taxon>
        <taxon>Mucoraceae</taxon>
        <taxon>Helicostylum</taxon>
    </lineage>
</organism>
<evidence type="ECO:0000256" key="1">
    <source>
        <dbReference type="SAM" id="Coils"/>
    </source>
</evidence>
<evidence type="ECO:0000313" key="4">
    <source>
        <dbReference type="Proteomes" id="UP001476247"/>
    </source>
</evidence>
<accession>A0ABP9Y778</accession>
<proteinExistence type="predicted"/>
<feature type="coiled-coil region" evidence="1">
    <location>
        <begin position="153"/>
        <end position="256"/>
    </location>
</feature>
<protein>
    <submittedName>
        <fullName evidence="3">Uncharacterized protein</fullName>
    </submittedName>
</protein>
<comment type="caution">
    <text evidence="3">The sequence shown here is derived from an EMBL/GenBank/DDBJ whole genome shotgun (WGS) entry which is preliminary data.</text>
</comment>
<dbReference type="Proteomes" id="UP001476247">
    <property type="component" value="Unassembled WGS sequence"/>
</dbReference>
<sequence length="261" mass="30036">MNNKENNLPVLRAESHNENSSITDQDSLKALIKGHVTSQQTRSKTHYEKIETIEKTKANDVKGKTATEKNMKNQNTTKKNFAELNKSASPTGSPILTRSTKKSSFHIRTEHERADAVAIESTPVPKHTSAITMHHRVIKELQTPVVVVETTNAQELIEKLNHLKQQRDTKQNKLQEIREKKQVVIRTRVTIKKRIDKLKKEITEQEEIQEELLSIISPIEENASRAESLKEKQDLVEELLNTLSFLHYQIQELKEQKDQKV</sequence>
<evidence type="ECO:0000256" key="2">
    <source>
        <dbReference type="SAM" id="MobiDB-lite"/>
    </source>
</evidence>
<feature type="compositionally biased region" description="Polar residues" evidence="2">
    <location>
        <begin position="86"/>
        <end position="98"/>
    </location>
</feature>
<evidence type="ECO:0000313" key="3">
    <source>
        <dbReference type="EMBL" id="GAA5802821.1"/>
    </source>
</evidence>